<dbReference type="AlphaFoldDB" id="A0A7W3RI93"/>
<keyword evidence="4" id="KW-0804">Transcription</keyword>
<keyword evidence="3 7" id="KW-0238">DNA-binding</keyword>
<evidence type="ECO:0000256" key="3">
    <source>
        <dbReference type="ARBA" id="ARBA00023125"/>
    </source>
</evidence>
<evidence type="ECO:0000313" key="8">
    <source>
        <dbReference type="Proteomes" id="UP000543174"/>
    </source>
</evidence>
<dbReference type="InterPro" id="IPR009061">
    <property type="entry name" value="DNA-bd_dom_put_sf"/>
</dbReference>
<organism evidence="7 8">
    <name type="scientific">Priestia aryabhattai</name>
    <name type="common">Bacillus aryabhattai</name>
    <dbReference type="NCBI Taxonomy" id="412384"/>
    <lineage>
        <taxon>Bacteria</taxon>
        <taxon>Bacillati</taxon>
        <taxon>Bacillota</taxon>
        <taxon>Bacilli</taxon>
        <taxon>Bacillales</taxon>
        <taxon>Bacillaceae</taxon>
        <taxon>Priestia</taxon>
    </lineage>
</organism>
<dbReference type="Pfam" id="PF13411">
    <property type="entry name" value="MerR_1"/>
    <property type="match status" value="1"/>
</dbReference>
<evidence type="ECO:0000256" key="4">
    <source>
        <dbReference type="ARBA" id="ARBA00023163"/>
    </source>
</evidence>
<feature type="domain" description="HTH merR-type" evidence="6">
    <location>
        <begin position="7"/>
        <end position="77"/>
    </location>
</feature>
<keyword evidence="8" id="KW-1185">Reference proteome</keyword>
<feature type="coiled-coil region" evidence="5">
    <location>
        <begin position="87"/>
        <end position="114"/>
    </location>
</feature>
<sequence length="271" mass="32105">MKKRSKLYSIGETSKLKNLSIKALRYYHKEKILMPAYINESTGYRYYSAEQFIHIDIIKAGRQLNVSIEEMRKIFSSANTEELLFFLEQKKKDIDAQINQLNSVKNKIDILRKRIDDSFNIMNDEDFKVTHFQERYLMTTPSTEGKESSDLLDYSTLDCLMENYEIKSIYESGTLYYIDETGHPTPTFVFELINKEDYFKNKDLFSILPTGNYLTLSYTNKNRNEKMLQLRNFIIGNKLHVIHCLELYLFTDIFDVNAFSCQLQVYIKEYN</sequence>
<comment type="caution">
    <text evidence="7">The sequence shown here is derived from an EMBL/GenBank/DDBJ whole genome shotgun (WGS) entry which is preliminary data.</text>
</comment>
<keyword evidence="5" id="KW-0175">Coiled coil</keyword>
<dbReference type="SUPFAM" id="SSF46955">
    <property type="entry name" value="Putative DNA-binding domain"/>
    <property type="match status" value="1"/>
</dbReference>
<dbReference type="CDD" id="cd01107">
    <property type="entry name" value="HTH_BmrR"/>
    <property type="match status" value="1"/>
</dbReference>
<dbReference type="GO" id="GO:0003677">
    <property type="term" value="F:DNA binding"/>
    <property type="evidence" value="ECO:0007669"/>
    <property type="project" value="UniProtKB-KW"/>
</dbReference>
<evidence type="ECO:0000256" key="2">
    <source>
        <dbReference type="ARBA" id="ARBA00023015"/>
    </source>
</evidence>
<proteinExistence type="predicted"/>
<dbReference type="PROSITE" id="PS50937">
    <property type="entry name" value="HTH_MERR_2"/>
    <property type="match status" value="1"/>
</dbReference>
<dbReference type="InterPro" id="IPR000551">
    <property type="entry name" value="MerR-type_HTH_dom"/>
</dbReference>
<evidence type="ECO:0000256" key="5">
    <source>
        <dbReference type="SAM" id="Coils"/>
    </source>
</evidence>
<accession>A0A7W3RI93</accession>
<name>A0A7W3RI93_PRIAR</name>
<dbReference type="SMART" id="SM00422">
    <property type="entry name" value="HTH_MERR"/>
    <property type="match status" value="1"/>
</dbReference>
<dbReference type="EMBL" id="JACJHT010000026">
    <property type="protein sequence ID" value="MBA9043099.1"/>
    <property type="molecule type" value="Genomic_DNA"/>
</dbReference>
<gene>
    <name evidence="7" type="ORF">HNP21_006277</name>
</gene>
<keyword evidence="1" id="KW-0678">Repressor</keyword>
<dbReference type="Gene3D" id="1.10.1660.10">
    <property type="match status" value="1"/>
</dbReference>
<evidence type="ECO:0000313" key="7">
    <source>
        <dbReference type="EMBL" id="MBA9043099.1"/>
    </source>
</evidence>
<dbReference type="InterPro" id="IPR047057">
    <property type="entry name" value="MerR_fam"/>
</dbReference>
<evidence type="ECO:0000259" key="6">
    <source>
        <dbReference type="PROSITE" id="PS50937"/>
    </source>
</evidence>
<dbReference type="PANTHER" id="PTHR30204:SF69">
    <property type="entry name" value="MERR-FAMILY TRANSCRIPTIONAL REGULATOR"/>
    <property type="match status" value="1"/>
</dbReference>
<dbReference type="GO" id="GO:0003700">
    <property type="term" value="F:DNA-binding transcription factor activity"/>
    <property type="evidence" value="ECO:0007669"/>
    <property type="project" value="InterPro"/>
</dbReference>
<dbReference type="RefSeq" id="WP_182528289.1">
    <property type="nucleotide sequence ID" value="NZ_JACJHT010000026.1"/>
</dbReference>
<reference evidence="7" key="1">
    <citation type="submission" date="2020-08" db="EMBL/GenBank/DDBJ databases">
        <title>Functional genomics of gut bacteria from endangered species of beetles.</title>
        <authorList>
            <person name="Carlos-Shanley C."/>
        </authorList>
    </citation>
    <scope>NUCLEOTIDE SEQUENCE [LARGE SCALE GENOMIC DNA]</scope>
    <source>
        <strain evidence="7">S00060</strain>
    </source>
</reference>
<dbReference type="Proteomes" id="UP000543174">
    <property type="component" value="Unassembled WGS sequence"/>
</dbReference>
<protein>
    <submittedName>
        <fullName evidence="7">DNA-binding transcriptional MerR regulator</fullName>
    </submittedName>
</protein>
<dbReference type="PANTHER" id="PTHR30204">
    <property type="entry name" value="REDOX-CYCLING DRUG-SENSING TRANSCRIPTIONAL ACTIVATOR SOXR"/>
    <property type="match status" value="1"/>
</dbReference>
<evidence type="ECO:0000256" key="1">
    <source>
        <dbReference type="ARBA" id="ARBA00022491"/>
    </source>
</evidence>
<keyword evidence="2" id="KW-0805">Transcription regulation</keyword>